<evidence type="ECO:0000256" key="4">
    <source>
        <dbReference type="ARBA" id="ARBA00023187"/>
    </source>
</evidence>
<accession>A0AAD8AEW0</accession>
<dbReference type="Proteomes" id="UP001233999">
    <property type="component" value="Unassembled WGS sequence"/>
</dbReference>
<keyword evidence="3" id="KW-0507">mRNA processing</keyword>
<name>A0AAD8AEW0_DIPPU</name>
<evidence type="ECO:0000256" key="2">
    <source>
        <dbReference type="ARBA" id="ARBA00005371"/>
    </source>
</evidence>
<proteinExistence type="inferred from homology"/>
<evidence type="ECO:0000259" key="6">
    <source>
        <dbReference type="PROSITE" id="PS50304"/>
    </source>
</evidence>
<dbReference type="GO" id="GO:0006397">
    <property type="term" value="P:mRNA processing"/>
    <property type="evidence" value="ECO:0007669"/>
    <property type="project" value="UniProtKB-KW"/>
</dbReference>
<dbReference type="EMBL" id="JASPKZ010001905">
    <property type="protein sequence ID" value="KAJ9597047.1"/>
    <property type="molecule type" value="Genomic_DNA"/>
</dbReference>
<dbReference type="CDD" id="cd20399">
    <property type="entry name" value="Tudor_SPF30"/>
    <property type="match status" value="1"/>
</dbReference>
<feature type="non-terminal residue" evidence="7">
    <location>
        <position position="1"/>
    </location>
</feature>
<sequence>MKICKENLQNYKLQLQQVIELTRDLIKTQLLELKAAENSAGGSQGRGCYHKGFWAGRATSRGRKFALRGIGKVGDKCLAVWSEDGQYYEATIEDITEDGEEVSVVFDSYKNSDVTTMAMLREIKGQQEIFT</sequence>
<dbReference type="Gene3D" id="2.30.30.140">
    <property type="match status" value="1"/>
</dbReference>
<dbReference type="SUPFAM" id="SSF63748">
    <property type="entry name" value="Tudor/PWWP/MBT"/>
    <property type="match status" value="1"/>
</dbReference>
<evidence type="ECO:0000256" key="5">
    <source>
        <dbReference type="ARBA" id="ARBA00023242"/>
    </source>
</evidence>
<comment type="similarity">
    <text evidence="2">Belongs to the SMN family.</text>
</comment>
<evidence type="ECO:0000256" key="1">
    <source>
        <dbReference type="ARBA" id="ARBA00004408"/>
    </source>
</evidence>
<feature type="domain" description="Tudor" evidence="6">
    <location>
        <begin position="70"/>
        <end position="130"/>
    </location>
</feature>
<evidence type="ECO:0000313" key="7">
    <source>
        <dbReference type="EMBL" id="KAJ9597047.1"/>
    </source>
</evidence>
<keyword evidence="8" id="KW-1185">Reference proteome</keyword>
<dbReference type="InterPro" id="IPR002999">
    <property type="entry name" value="Tudor"/>
</dbReference>
<dbReference type="SMART" id="SM00333">
    <property type="entry name" value="TUDOR"/>
    <property type="match status" value="1"/>
</dbReference>
<dbReference type="PROSITE" id="PS50304">
    <property type="entry name" value="TUDOR"/>
    <property type="match status" value="1"/>
</dbReference>
<dbReference type="GO" id="GO:0015030">
    <property type="term" value="C:Cajal body"/>
    <property type="evidence" value="ECO:0007669"/>
    <property type="project" value="UniProtKB-SubCell"/>
</dbReference>
<dbReference type="GO" id="GO:0008380">
    <property type="term" value="P:RNA splicing"/>
    <property type="evidence" value="ECO:0007669"/>
    <property type="project" value="UniProtKB-KW"/>
</dbReference>
<protein>
    <recommendedName>
        <fullName evidence="6">Tudor domain-containing protein</fullName>
    </recommendedName>
</protein>
<evidence type="ECO:0000256" key="3">
    <source>
        <dbReference type="ARBA" id="ARBA00022664"/>
    </source>
</evidence>
<gene>
    <name evidence="7" type="ORF">L9F63_027063</name>
</gene>
<keyword evidence="5" id="KW-0539">Nucleus</keyword>
<organism evidence="7 8">
    <name type="scientific">Diploptera punctata</name>
    <name type="common">Pacific beetle cockroach</name>
    <dbReference type="NCBI Taxonomy" id="6984"/>
    <lineage>
        <taxon>Eukaryota</taxon>
        <taxon>Metazoa</taxon>
        <taxon>Ecdysozoa</taxon>
        <taxon>Arthropoda</taxon>
        <taxon>Hexapoda</taxon>
        <taxon>Insecta</taxon>
        <taxon>Pterygota</taxon>
        <taxon>Neoptera</taxon>
        <taxon>Polyneoptera</taxon>
        <taxon>Dictyoptera</taxon>
        <taxon>Blattodea</taxon>
        <taxon>Blaberoidea</taxon>
        <taxon>Blaberidae</taxon>
        <taxon>Diplopterinae</taxon>
        <taxon>Diploptera</taxon>
    </lineage>
</organism>
<dbReference type="InterPro" id="IPR010304">
    <property type="entry name" value="SMN_Tudor"/>
</dbReference>
<reference evidence="7" key="2">
    <citation type="submission" date="2023-05" db="EMBL/GenBank/DDBJ databases">
        <authorList>
            <person name="Fouks B."/>
        </authorList>
    </citation>
    <scope>NUCLEOTIDE SEQUENCE</scope>
    <source>
        <strain evidence="7">Stay&amp;Tobe</strain>
        <tissue evidence="7">Testes</tissue>
    </source>
</reference>
<comment type="subcellular location">
    <subcellularLocation>
        <location evidence="1">Nucleus</location>
        <location evidence="1">Cajal body</location>
    </subcellularLocation>
</comment>
<reference evidence="7" key="1">
    <citation type="journal article" date="2023" name="IScience">
        <title>Live-bearing cockroach genome reveals convergent evolutionary mechanisms linked to viviparity in insects and beyond.</title>
        <authorList>
            <person name="Fouks B."/>
            <person name="Harrison M.C."/>
            <person name="Mikhailova A.A."/>
            <person name="Marchal E."/>
            <person name="English S."/>
            <person name="Carruthers M."/>
            <person name="Jennings E.C."/>
            <person name="Chiamaka E.L."/>
            <person name="Frigard R.A."/>
            <person name="Pippel M."/>
            <person name="Attardo G.M."/>
            <person name="Benoit J.B."/>
            <person name="Bornberg-Bauer E."/>
            <person name="Tobe S.S."/>
        </authorList>
    </citation>
    <scope>NUCLEOTIDE SEQUENCE</scope>
    <source>
        <strain evidence="7">Stay&amp;Tobe</strain>
    </source>
</reference>
<keyword evidence="4" id="KW-0508">mRNA splicing</keyword>
<dbReference type="Pfam" id="PF06003">
    <property type="entry name" value="SMN_Tudor"/>
    <property type="match status" value="1"/>
</dbReference>
<evidence type="ECO:0000313" key="8">
    <source>
        <dbReference type="Proteomes" id="UP001233999"/>
    </source>
</evidence>
<dbReference type="AlphaFoldDB" id="A0AAD8AEW0"/>
<dbReference type="GO" id="GO:0005737">
    <property type="term" value="C:cytoplasm"/>
    <property type="evidence" value="ECO:0007669"/>
    <property type="project" value="InterPro"/>
</dbReference>
<dbReference type="GO" id="GO:0003723">
    <property type="term" value="F:RNA binding"/>
    <property type="evidence" value="ECO:0007669"/>
    <property type="project" value="InterPro"/>
</dbReference>
<comment type="caution">
    <text evidence="7">The sequence shown here is derived from an EMBL/GenBank/DDBJ whole genome shotgun (WGS) entry which is preliminary data.</text>
</comment>